<proteinExistence type="predicted"/>
<accession>A0A564YGP9</accession>
<dbReference type="InterPro" id="IPR036078">
    <property type="entry name" value="Spo11/TopoVI_A_sf"/>
</dbReference>
<dbReference type="AlphaFoldDB" id="A0A564YGP9"/>
<sequence>MLQIKRQDLMQLTDTDKSLLRGMKGRYYYNNEKKLQSEITVMETTQKKAEIQCLENLGVTFLCSEYLPRKLQQKGIFPTTNH</sequence>
<gene>
    <name evidence="2" type="ORF">WMSIL1_LOCUS5755</name>
</gene>
<keyword evidence="3" id="KW-1185">Reference proteome</keyword>
<name>A0A564YGP9_HYMDI</name>
<dbReference type="Pfam" id="PF21180">
    <property type="entry name" value="TOP6A-Spo11_Toprim"/>
    <property type="match status" value="1"/>
</dbReference>
<dbReference type="GO" id="GO:0005694">
    <property type="term" value="C:chromosome"/>
    <property type="evidence" value="ECO:0007669"/>
    <property type="project" value="InterPro"/>
</dbReference>
<feature type="domain" description="Topoisomerase 6 subunit A/Spo11 TOPRIM" evidence="1">
    <location>
        <begin position="6"/>
        <end position="71"/>
    </location>
</feature>
<evidence type="ECO:0000313" key="2">
    <source>
        <dbReference type="EMBL" id="VUZ45773.1"/>
    </source>
</evidence>
<dbReference type="SUPFAM" id="SSF56726">
    <property type="entry name" value="DNA topoisomerase IV, alpha subunit"/>
    <property type="match status" value="1"/>
</dbReference>
<feature type="non-terminal residue" evidence="2">
    <location>
        <position position="82"/>
    </location>
</feature>
<dbReference type="Gene3D" id="3.40.1360.10">
    <property type="match status" value="1"/>
</dbReference>
<protein>
    <recommendedName>
        <fullName evidence="1">Topoisomerase 6 subunit A/Spo11 TOPRIM domain-containing protein</fullName>
    </recommendedName>
</protein>
<organism evidence="2 3">
    <name type="scientific">Hymenolepis diminuta</name>
    <name type="common">Rat tapeworm</name>
    <dbReference type="NCBI Taxonomy" id="6216"/>
    <lineage>
        <taxon>Eukaryota</taxon>
        <taxon>Metazoa</taxon>
        <taxon>Spiralia</taxon>
        <taxon>Lophotrochozoa</taxon>
        <taxon>Platyhelminthes</taxon>
        <taxon>Cestoda</taxon>
        <taxon>Eucestoda</taxon>
        <taxon>Cyclophyllidea</taxon>
        <taxon>Hymenolepididae</taxon>
        <taxon>Hymenolepis</taxon>
    </lineage>
</organism>
<reference evidence="2 3" key="1">
    <citation type="submission" date="2019-07" db="EMBL/GenBank/DDBJ databases">
        <authorList>
            <person name="Jastrzebski P J."/>
            <person name="Paukszto L."/>
            <person name="Jastrzebski P J."/>
        </authorList>
    </citation>
    <scope>NUCLEOTIDE SEQUENCE [LARGE SCALE GENOMIC DNA]</scope>
    <source>
        <strain evidence="2 3">WMS-il1</strain>
    </source>
</reference>
<dbReference type="Proteomes" id="UP000321570">
    <property type="component" value="Unassembled WGS sequence"/>
</dbReference>
<evidence type="ECO:0000313" key="3">
    <source>
        <dbReference type="Proteomes" id="UP000321570"/>
    </source>
</evidence>
<dbReference type="EMBL" id="CABIJS010000188">
    <property type="protein sequence ID" value="VUZ45773.1"/>
    <property type="molecule type" value="Genomic_DNA"/>
</dbReference>
<dbReference type="GO" id="GO:0003677">
    <property type="term" value="F:DNA binding"/>
    <property type="evidence" value="ECO:0007669"/>
    <property type="project" value="InterPro"/>
</dbReference>
<evidence type="ECO:0000259" key="1">
    <source>
        <dbReference type="Pfam" id="PF21180"/>
    </source>
</evidence>
<dbReference type="InterPro" id="IPR034136">
    <property type="entry name" value="TOPRIM_Topo6A/Spo11"/>
</dbReference>